<comment type="similarity">
    <text evidence="2">Belongs to the ATP-dependent AMP-binding enzyme family.</text>
</comment>
<proteinExistence type="inferred from homology"/>
<evidence type="ECO:0000256" key="2">
    <source>
        <dbReference type="ARBA" id="ARBA00006432"/>
    </source>
</evidence>
<dbReference type="InterPro" id="IPR042099">
    <property type="entry name" value="ANL_N_sf"/>
</dbReference>
<feature type="domain" description="AMP-dependent synthetase/ligase" evidence="6">
    <location>
        <begin position="200"/>
        <end position="266"/>
    </location>
</feature>
<dbReference type="Pfam" id="PF00501">
    <property type="entry name" value="AMP-binding"/>
    <property type="match status" value="2"/>
</dbReference>
<evidence type="ECO:0000256" key="3">
    <source>
        <dbReference type="ARBA" id="ARBA00022598"/>
    </source>
</evidence>
<dbReference type="PANTHER" id="PTHR24096">
    <property type="entry name" value="LONG-CHAIN-FATTY-ACID--COA LIGASE"/>
    <property type="match status" value="1"/>
</dbReference>
<evidence type="ECO:0000256" key="4">
    <source>
        <dbReference type="ARBA" id="ARBA00023140"/>
    </source>
</evidence>
<evidence type="ECO:0000256" key="5">
    <source>
        <dbReference type="SAM" id="SignalP"/>
    </source>
</evidence>
<feature type="domain" description="AMP-dependent synthetase/ligase" evidence="6">
    <location>
        <begin position="1"/>
        <end position="199"/>
    </location>
</feature>
<reference evidence="7 8" key="1">
    <citation type="submission" date="2013-12" db="EMBL/GenBank/DDBJ databases">
        <title>Draft genome of the parsitic nematode Ancylostoma duodenale.</title>
        <authorList>
            <person name="Mitreva M."/>
        </authorList>
    </citation>
    <scope>NUCLEOTIDE SEQUENCE [LARGE SCALE GENOMIC DNA]</scope>
    <source>
        <strain evidence="7 8">Zhejiang</strain>
    </source>
</reference>
<evidence type="ECO:0000259" key="6">
    <source>
        <dbReference type="Pfam" id="PF00501"/>
    </source>
</evidence>
<keyword evidence="4" id="KW-0576">Peroxisome</keyword>
<accession>A0A0C2H2W4</accession>
<dbReference type="GO" id="GO:0005777">
    <property type="term" value="C:peroxisome"/>
    <property type="evidence" value="ECO:0007669"/>
    <property type="project" value="UniProtKB-SubCell"/>
</dbReference>
<dbReference type="PANTHER" id="PTHR24096:SF149">
    <property type="entry name" value="AMP-BINDING DOMAIN-CONTAINING PROTEIN-RELATED"/>
    <property type="match status" value="1"/>
</dbReference>
<evidence type="ECO:0000313" key="8">
    <source>
        <dbReference type="Proteomes" id="UP000054047"/>
    </source>
</evidence>
<evidence type="ECO:0000313" key="7">
    <source>
        <dbReference type="EMBL" id="KIH68135.1"/>
    </source>
</evidence>
<evidence type="ECO:0000256" key="1">
    <source>
        <dbReference type="ARBA" id="ARBA00004275"/>
    </source>
</evidence>
<dbReference type="Gene3D" id="3.40.50.980">
    <property type="match status" value="2"/>
</dbReference>
<protein>
    <submittedName>
        <fullName evidence="7">AMP-binding enzyme</fullName>
    </submittedName>
</protein>
<keyword evidence="3" id="KW-0436">Ligase</keyword>
<name>A0A0C2H2W4_9BILA</name>
<dbReference type="Proteomes" id="UP000054047">
    <property type="component" value="Unassembled WGS sequence"/>
</dbReference>
<comment type="subcellular location">
    <subcellularLocation>
        <location evidence="1">Peroxisome</location>
    </subcellularLocation>
</comment>
<organism evidence="7 8">
    <name type="scientific">Ancylostoma duodenale</name>
    <dbReference type="NCBI Taxonomy" id="51022"/>
    <lineage>
        <taxon>Eukaryota</taxon>
        <taxon>Metazoa</taxon>
        <taxon>Ecdysozoa</taxon>
        <taxon>Nematoda</taxon>
        <taxon>Chromadorea</taxon>
        <taxon>Rhabditida</taxon>
        <taxon>Rhabditina</taxon>
        <taxon>Rhabditomorpha</taxon>
        <taxon>Strongyloidea</taxon>
        <taxon>Ancylostomatidae</taxon>
        <taxon>Ancylostomatinae</taxon>
        <taxon>Ancylostoma</taxon>
    </lineage>
</organism>
<dbReference type="SUPFAM" id="SSF56801">
    <property type="entry name" value="Acetyl-CoA synthetase-like"/>
    <property type="match status" value="1"/>
</dbReference>
<dbReference type="EMBL" id="KN726457">
    <property type="protein sequence ID" value="KIH68135.1"/>
    <property type="molecule type" value="Genomic_DNA"/>
</dbReference>
<gene>
    <name evidence="7" type="ORF">ANCDUO_01533</name>
</gene>
<dbReference type="InterPro" id="IPR000873">
    <property type="entry name" value="AMP-dep_synth/lig_dom"/>
</dbReference>
<sequence>MLPNSAWYPIVFLGGALIGCCLCGIDQESSSEEVEYYAKKSGANAVICEPKDVSKVENIFPAEKILLLCSSRDGREYPESPRLPRDLPAWEAKLPETLPKIDIELDDPVLKPFSSGTGGLPRCVLLTHRNYSAATAVLKKALFDKLLSESCRKTVAVLPFYHASGFWALLYCLLEGCHTIIMKAFHPVTMLEIIQKHEVGYGMTEVVVLSHINPLGLLDEKRLGSCGKLLPGFEAMLKDENGSIIDAPHRSGELYLKSPTVMLGYFNTDENAFVDDWIRTGDVLYYDEDGFYYVVDRVKDLIKVNGVQVSPSQLVMSFVALLENIKKEQKNGKESVL</sequence>
<feature type="chain" id="PRO_5002149676" evidence="5">
    <location>
        <begin position="24"/>
        <end position="337"/>
    </location>
</feature>
<keyword evidence="5" id="KW-0732">Signal</keyword>
<dbReference type="OrthoDB" id="10253869at2759"/>
<dbReference type="AlphaFoldDB" id="A0A0C2H2W4"/>
<dbReference type="Gene3D" id="3.40.50.12780">
    <property type="entry name" value="N-terminal domain of ligase-like"/>
    <property type="match status" value="1"/>
</dbReference>
<keyword evidence="8" id="KW-1185">Reference proteome</keyword>
<feature type="signal peptide" evidence="5">
    <location>
        <begin position="1"/>
        <end position="23"/>
    </location>
</feature>
<dbReference type="GO" id="GO:0016405">
    <property type="term" value="F:CoA-ligase activity"/>
    <property type="evidence" value="ECO:0007669"/>
    <property type="project" value="TreeGrafter"/>
</dbReference>